<evidence type="ECO:0000313" key="3">
    <source>
        <dbReference type="Proteomes" id="UP000193862"/>
    </source>
</evidence>
<keyword evidence="1" id="KW-0812">Transmembrane</keyword>
<dbReference type="EMBL" id="FWFS01000007">
    <property type="protein sequence ID" value="SLN48758.1"/>
    <property type="molecule type" value="Genomic_DNA"/>
</dbReference>
<gene>
    <name evidence="2" type="ORF">AQS8620_02055</name>
</gene>
<proteinExistence type="predicted"/>
<keyword evidence="1" id="KW-1133">Transmembrane helix</keyword>
<evidence type="ECO:0008006" key="4">
    <source>
        <dbReference type="Google" id="ProtNLM"/>
    </source>
</evidence>
<dbReference type="Proteomes" id="UP000193862">
    <property type="component" value="Unassembled WGS sequence"/>
</dbReference>
<dbReference type="RefSeq" id="WP_085836762.1">
    <property type="nucleotide sequence ID" value="NZ_FWFS01000007.1"/>
</dbReference>
<keyword evidence="1" id="KW-0472">Membrane</keyword>
<organism evidence="2 3">
    <name type="scientific">Aquimixticola soesokkakensis</name>
    <dbReference type="NCBI Taxonomy" id="1519096"/>
    <lineage>
        <taxon>Bacteria</taxon>
        <taxon>Pseudomonadati</taxon>
        <taxon>Pseudomonadota</taxon>
        <taxon>Alphaproteobacteria</taxon>
        <taxon>Rhodobacterales</taxon>
        <taxon>Paracoccaceae</taxon>
        <taxon>Aquimixticola</taxon>
    </lineage>
</organism>
<feature type="transmembrane region" description="Helical" evidence="1">
    <location>
        <begin position="33"/>
        <end position="51"/>
    </location>
</feature>
<keyword evidence="3" id="KW-1185">Reference proteome</keyword>
<reference evidence="2 3" key="1">
    <citation type="submission" date="2017-03" db="EMBL/GenBank/DDBJ databases">
        <authorList>
            <person name="Afonso C.L."/>
            <person name="Miller P.J."/>
            <person name="Scott M.A."/>
            <person name="Spackman E."/>
            <person name="Goraichik I."/>
            <person name="Dimitrov K.M."/>
            <person name="Suarez D.L."/>
            <person name="Swayne D.E."/>
        </authorList>
    </citation>
    <scope>NUCLEOTIDE SEQUENCE [LARGE SCALE GENOMIC DNA]</scope>
    <source>
        <strain evidence="2 3">CECT 8620</strain>
    </source>
</reference>
<accession>A0A1Y5SZQ3</accession>
<name>A0A1Y5SZQ3_9RHOB</name>
<evidence type="ECO:0000313" key="2">
    <source>
        <dbReference type="EMBL" id="SLN48758.1"/>
    </source>
</evidence>
<protein>
    <recommendedName>
        <fullName evidence="4">50S ribosomal protein L35</fullName>
    </recommendedName>
</protein>
<evidence type="ECO:0000256" key="1">
    <source>
        <dbReference type="SAM" id="Phobius"/>
    </source>
</evidence>
<feature type="transmembrane region" description="Helical" evidence="1">
    <location>
        <begin position="6"/>
        <end position="26"/>
    </location>
</feature>
<sequence>MQFDVYLVIGLILLVLSLPAIIGAISENRAPRAAAILLLAGGGLLVLALTGKPGGYTIEQIPQAFARVIGHYIL</sequence>
<dbReference type="AlphaFoldDB" id="A0A1Y5SZQ3"/>